<accession>A0A239GFJ4</accession>
<proteinExistence type="predicted"/>
<evidence type="ECO:0000313" key="2">
    <source>
        <dbReference type="EMBL" id="SNS67512.1"/>
    </source>
</evidence>
<dbReference type="InterPro" id="IPR001387">
    <property type="entry name" value="Cro/C1-type_HTH"/>
</dbReference>
<feature type="domain" description="HTH cro/C1-type" evidence="1">
    <location>
        <begin position="26"/>
        <end position="80"/>
    </location>
</feature>
<dbReference type="SMART" id="SM00530">
    <property type="entry name" value="HTH_XRE"/>
    <property type="match status" value="1"/>
</dbReference>
<keyword evidence="3" id="KW-1185">Reference proteome</keyword>
<dbReference type="InterPro" id="IPR010982">
    <property type="entry name" value="Lambda_DNA-bd_dom_sf"/>
</dbReference>
<gene>
    <name evidence="2" type="ORF">SAMN06295912_11231</name>
</gene>
<sequence length="133" mass="15141">MSQTDELIAADFSGFRLVKQISGERIREERRRRQIKQVELADAIGVSLRWLREIEAGNQGARLDDHLAATIRLGLPASNIVLPVLFMAQRMPVPRLLLHTDLEAVERACVDLVAESTIRLVTEEMRPGWWDVK</sequence>
<evidence type="ECO:0000313" key="3">
    <source>
        <dbReference type="Proteomes" id="UP000198281"/>
    </source>
</evidence>
<dbReference type="RefSeq" id="WP_089219869.1">
    <property type="nucleotide sequence ID" value="NZ_FZOS01000012.1"/>
</dbReference>
<dbReference type="Proteomes" id="UP000198281">
    <property type="component" value="Unassembled WGS sequence"/>
</dbReference>
<reference evidence="3" key="1">
    <citation type="submission" date="2017-06" db="EMBL/GenBank/DDBJ databases">
        <authorList>
            <person name="Varghese N."/>
            <person name="Submissions S."/>
        </authorList>
    </citation>
    <scope>NUCLEOTIDE SEQUENCE [LARGE SCALE GENOMIC DNA]</scope>
    <source>
        <strain evidence="3">LNB2</strain>
    </source>
</reference>
<dbReference type="SUPFAM" id="SSF47413">
    <property type="entry name" value="lambda repressor-like DNA-binding domains"/>
    <property type="match status" value="1"/>
</dbReference>
<dbReference type="Gene3D" id="1.10.260.40">
    <property type="entry name" value="lambda repressor-like DNA-binding domains"/>
    <property type="match status" value="1"/>
</dbReference>
<evidence type="ECO:0000259" key="1">
    <source>
        <dbReference type="PROSITE" id="PS50943"/>
    </source>
</evidence>
<dbReference type="GO" id="GO:0003677">
    <property type="term" value="F:DNA binding"/>
    <property type="evidence" value="ECO:0007669"/>
    <property type="project" value="InterPro"/>
</dbReference>
<dbReference type="AlphaFoldDB" id="A0A239GFJ4"/>
<dbReference type="EMBL" id="FZOS01000012">
    <property type="protein sequence ID" value="SNS67512.1"/>
    <property type="molecule type" value="Genomic_DNA"/>
</dbReference>
<protein>
    <submittedName>
        <fullName evidence="2">Helix-turn-helix domain-containing protein</fullName>
    </submittedName>
</protein>
<organism evidence="2 3">
    <name type="scientific">Edaphosphingomonas laterariae</name>
    <dbReference type="NCBI Taxonomy" id="861865"/>
    <lineage>
        <taxon>Bacteria</taxon>
        <taxon>Pseudomonadati</taxon>
        <taxon>Pseudomonadota</taxon>
        <taxon>Alphaproteobacteria</taxon>
        <taxon>Sphingomonadales</taxon>
        <taxon>Rhizorhabdaceae</taxon>
        <taxon>Edaphosphingomonas</taxon>
    </lineage>
</organism>
<dbReference type="PROSITE" id="PS50943">
    <property type="entry name" value="HTH_CROC1"/>
    <property type="match status" value="1"/>
</dbReference>
<name>A0A239GFJ4_9SPHN</name>